<comment type="caution">
    <text evidence="1">The sequence shown here is derived from an EMBL/GenBank/DDBJ whole genome shotgun (WGS) entry which is preliminary data.</text>
</comment>
<evidence type="ECO:0000313" key="2">
    <source>
        <dbReference type="Proteomes" id="UP000609879"/>
    </source>
</evidence>
<protein>
    <submittedName>
        <fullName evidence="1">Uncharacterized protein</fullName>
    </submittedName>
</protein>
<name>A0ABQ3Y0P1_9ACTN</name>
<reference evidence="1 2" key="1">
    <citation type="submission" date="2021-01" db="EMBL/GenBank/DDBJ databases">
        <title>Whole genome shotgun sequence of Actinoplanes deccanensis NBRC 13994.</title>
        <authorList>
            <person name="Komaki H."/>
            <person name="Tamura T."/>
        </authorList>
    </citation>
    <scope>NUCLEOTIDE SEQUENCE [LARGE SCALE GENOMIC DNA]</scope>
    <source>
        <strain evidence="1 2">NBRC 13994</strain>
    </source>
</reference>
<dbReference type="EMBL" id="BOMI01000033">
    <property type="protein sequence ID" value="GID73425.1"/>
    <property type="molecule type" value="Genomic_DNA"/>
</dbReference>
<gene>
    <name evidence="1" type="ORF">Ade02nite_20660</name>
</gene>
<organism evidence="1 2">
    <name type="scientific">Paractinoplanes deccanensis</name>
    <dbReference type="NCBI Taxonomy" id="113561"/>
    <lineage>
        <taxon>Bacteria</taxon>
        <taxon>Bacillati</taxon>
        <taxon>Actinomycetota</taxon>
        <taxon>Actinomycetes</taxon>
        <taxon>Micromonosporales</taxon>
        <taxon>Micromonosporaceae</taxon>
        <taxon>Paractinoplanes</taxon>
    </lineage>
</organism>
<proteinExistence type="predicted"/>
<keyword evidence="2" id="KW-1185">Reference proteome</keyword>
<accession>A0ABQ3Y0P1</accession>
<sequence>MGAVTTDRCEARAQQMYEQHRRQHDWPPLPDWDGLSVEAQNIWYRRAADELYPESAKERQ</sequence>
<dbReference type="Proteomes" id="UP000609879">
    <property type="component" value="Unassembled WGS sequence"/>
</dbReference>
<evidence type="ECO:0000313" key="1">
    <source>
        <dbReference type="EMBL" id="GID73425.1"/>
    </source>
</evidence>